<reference evidence="2 3" key="1">
    <citation type="submission" date="2018-06" db="EMBL/GenBank/DDBJ databases">
        <authorList>
            <consortium name="Pathogen Informatics"/>
            <person name="Doyle S."/>
        </authorList>
    </citation>
    <scope>NUCLEOTIDE SEQUENCE [LARGE SCALE GENOMIC DNA]</scope>
    <source>
        <strain evidence="2 3">NCTC10738</strain>
    </source>
</reference>
<evidence type="ECO:0000259" key="1">
    <source>
        <dbReference type="Pfam" id="PF07883"/>
    </source>
</evidence>
<proteinExistence type="predicted"/>
<dbReference type="CDD" id="cd02233">
    <property type="entry name" value="cupin_HNL-like"/>
    <property type="match status" value="1"/>
</dbReference>
<gene>
    <name evidence="2" type="ORF">NCTC10738_02629</name>
</gene>
<dbReference type="Proteomes" id="UP000254069">
    <property type="component" value="Unassembled WGS sequence"/>
</dbReference>
<keyword evidence="3" id="KW-1185">Reference proteome</keyword>
<dbReference type="InterPro" id="IPR013096">
    <property type="entry name" value="Cupin_2"/>
</dbReference>
<sequence length="132" mass="14277">MKIIKNTASQSLQGPEATFSGRVRIDNHFEPGSPSRIGAALVTFEPGARTAWHAHGAGQLLYVTEGKGWIQKAGEPKQLIEAGDTVWIAANEKHWHGASQDRAMSHVAVAEASETAPAAIWMEKVTDDEYQA</sequence>
<dbReference type="EMBL" id="UGYO01000001">
    <property type="protein sequence ID" value="SUI77513.1"/>
    <property type="molecule type" value="Genomic_DNA"/>
</dbReference>
<dbReference type="PANTHER" id="PTHR43698">
    <property type="entry name" value="RIBD C-TERMINAL DOMAIN CONTAINING PROTEIN"/>
    <property type="match status" value="1"/>
</dbReference>
<protein>
    <submittedName>
        <fullName evidence="2">Cupin domain</fullName>
    </submittedName>
</protein>
<dbReference type="Gene3D" id="2.60.120.10">
    <property type="entry name" value="Jelly Rolls"/>
    <property type="match status" value="1"/>
</dbReference>
<dbReference type="SUPFAM" id="SSF51182">
    <property type="entry name" value="RmlC-like cupins"/>
    <property type="match status" value="1"/>
</dbReference>
<accession>A0A380ABQ3</accession>
<dbReference type="AlphaFoldDB" id="A0A380ABQ3"/>
<name>A0A380ABQ3_9GAMM</name>
<evidence type="ECO:0000313" key="2">
    <source>
        <dbReference type="EMBL" id="SUI77513.1"/>
    </source>
</evidence>
<dbReference type="InterPro" id="IPR011051">
    <property type="entry name" value="RmlC_Cupin_sf"/>
</dbReference>
<dbReference type="Pfam" id="PF07883">
    <property type="entry name" value="Cupin_2"/>
    <property type="match status" value="1"/>
</dbReference>
<dbReference type="InterPro" id="IPR047263">
    <property type="entry name" value="HNL-like_cupin"/>
</dbReference>
<dbReference type="PANTHER" id="PTHR43698:SF1">
    <property type="entry name" value="BLL4564 PROTEIN"/>
    <property type="match status" value="1"/>
</dbReference>
<evidence type="ECO:0000313" key="3">
    <source>
        <dbReference type="Proteomes" id="UP000254069"/>
    </source>
</evidence>
<feature type="domain" description="Cupin type-2" evidence="1">
    <location>
        <begin position="41"/>
        <end position="105"/>
    </location>
</feature>
<dbReference type="RefSeq" id="WP_115389850.1">
    <property type="nucleotide sequence ID" value="NZ_JADZHC010000069.1"/>
</dbReference>
<dbReference type="InterPro" id="IPR014710">
    <property type="entry name" value="RmlC-like_jellyroll"/>
</dbReference>
<organism evidence="2 3">
    <name type="scientific">Shewanella algae</name>
    <dbReference type="NCBI Taxonomy" id="38313"/>
    <lineage>
        <taxon>Bacteria</taxon>
        <taxon>Pseudomonadati</taxon>
        <taxon>Pseudomonadota</taxon>
        <taxon>Gammaproteobacteria</taxon>
        <taxon>Alteromonadales</taxon>
        <taxon>Shewanellaceae</taxon>
        <taxon>Shewanella</taxon>
    </lineage>
</organism>